<evidence type="ECO:0000313" key="3">
    <source>
        <dbReference type="Proteomes" id="UP001174136"/>
    </source>
</evidence>
<reference evidence="2" key="1">
    <citation type="journal article" date="2023" name="Front. Mar. Sci.">
        <title>A new Merluccius polli reference genome to investigate the effects of global change in West African waters.</title>
        <authorList>
            <person name="Mateo J.L."/>
            <person name="Blanco-Fernandez C."/>
            <person name="Garcia-Vazquez E."/>
            <person name="Machado-Schiaffino G."/>
        </authorList>
    </citation>
    <scope>NUCLEOTIDE SEQUENCE</scope>
    <source>
        <strain evidence="2">C29</strain>
        <tissue evidence="2">Fin</tissue>
    </source>
</reference>
<keyword evidence="3" id="KW-1185">Reference proteome</keyword>
<dbReference type="GO" id="GO:0010972">
    <property type="term" value="P:negative regulation of G2/M transition of mitotic cell cycle"/>
    <property type="evidence" value="ECO:0007669"/>
    <property type="project" value="InterPro"/>
</dbReference>
<dbReference type="InterPro" id="IPR031466">
    <property type="entry name" value="MIIP"/>
</dbReference>
<dbReference type="AlphaFoldDB" id="A0AA47M6I2"/>
<feature type="region of interest" description="Disordered" evidence="1">
    <location>
        <begin position="1"/>
        <end position="126"/>
    </location>
</feature>
<feature type="compositionally biased region" description="Gly residues" evidence="1">
    <location>
        <begin position="22"/>
        <end position="51"/>
    </location>
</feature>
<dbReference type="EMBL" id="JAOPHQ010005701">
    <property type="protein sequence ID" value="KAK0134490.1"/>
    <property type="molecule type" value="Genomic_DNA"/>
</dbReference>
<name>A0AA47M6I2_MERPO</name>
<accession>A0AA47M6I2</accession>
<comment type="caution">
    <text evidence="2">The sequence shown here is derived from an EMBL/GenBank/DDBJ whole genome shotgun (WGS) entry which is preliminary data.</text>
</comment>
<dbReference type="PANTHER" id="PTHR34831">
    <property type="entry name" value="MIGRATION AND INVASION-INHIBITORY PROTEIN"/>
    <property type="match status" value="1"/>
</dbReference>
<evidence type="ECO:0000256" key="1">
    <source>
        <dbReference type="SAM" id="MobiDB-lite"/>
    </source>
</evidence>
<dbReference type="Pfam" id="PF15734">
    <property type="entry name" value="MIIP"/>
    <property type="match status" value="1"/>
</dbReference>
<dbReference type="GO" id="GO:0030336">
    <property type="term" value="P:negative regulation of cell migration"/>
    <property type="evidence" value="ECO:0007669"/>
    <property type="project" value="InterPro"/>
</dbReference>
<protein>
    <submittedName>
        <fullName evidence="2">Migration and invasion-inhibitory protein</fullName>
    </submittedName>
</protein>
<dbReference type="Proteomes" id="UP001174136">
    <property type="component" value="Unassembled WGS sequence"/>
</dbReference>
<proteinExistence type="predicted"/>
<sequence>MSSTRRPAATRQQRGRLQPFGDGTGVGRGPGDGTGVGRGPGDGTGTGVGRGPGRRATLAKPAVTFAADLTSGPTMAPQSREGDTRSPPATPVRPGGDAQRRPAEVKVTCHSPEQEDLTSSGSHHRMPPLLGYDWIAGVLDAEGSSLERSEDFFDDLRAFRSMNKDECVSSRPVGLLEEGPSAQQVLTGGDNPESSMGTHQCTFCYRVNSRLFPVPLDPQECCPVCRRHKSTIPHTAAQPALVRVSIPRSTLVPVYEYKAHRRRSFDPSDSLGLPSHCLSGWANTGHTTTPQADNLDLRSSLNVNKTADLLWQTDMDSSLSGGSGCRHGDQPAAVSRLARYNFQHLSPKRKYTRDTSFHVY</sequence>
<evidence type="ECO:0000313" key="2">
    <source>
        <dbReference type="EMBL" id="KAK0134490.1"/>
    </source>
</evidence>
<dbReference type="PANTHER" id="PTHR34831:SF1">
    <property type="entry name" value="MIGRATION AND INVASION-INHIBITORY PROTEIN"/>
    <property type="match status" value="1"/>
</dbReference>
<gene>
    <name evidence="2" type="primary">MIIP_1</name>
    <name evidence="2" type="ORF">N1851_029898</name>
</gene>
<organism evidence="2 3">
    <name type="scientific">Merluccius polli</name>
    <name type="common">Benguela hake</name>
    <name type="synonym">Merluccius cadenati</name>
    <dbReference type="NCBI Taxonomy" id="89951"/>
    <lineage>
        <taxon>Eukaryota</taxon>
        <taxon>Metazoa</taxon>
        <taxon>Chordata</taxon>
        <taxon>Craniata</taxon>
        <taxon>Vertebrata</taxon>
        <taxon>Euteleostomi</taxon>
        <taxon>Actinopterygii</taxon>
        <taxon>Neopterygii</taxon>
        <taxon>Teleostei</taxon>
        <taxon>Neoteleostei</taxon>
        <taxon>Acanthomorphata</taxon>
        <taxon>Zeiogadaria</taxon>
        <taxon>Gadariae</taxon>
        <taxon>Gadiformes</taxon>
        <taxon>Gadoidei</taxon>
        <taxon>Merlucciidae</taxon>
        <taxon>Merluccius</taxon>
    </lineage>
</organism>